<dbReference type="EMBL" id="JARIHO010000098">
    <property type="protein sequence ID" value="KAJ7304877.1"/>
    <property type="molecule type" value="Genomic_DNA"/>
</dbReference>
<evidence type="ECO:0000313" key="3">
    <source>
        <dbReference type="Proteomes" id="UP001218218"/>
    </source>
</evidence>
<dbReference type="InterPro" id="IPR046522">
    <property type="entry name" value="DUF6699"/>
</dbReference>
<evidence type="ECO:0000259" key="1">
    <source>
        <dbReference type="Pfam" id="PF20415"/>
    </source>
</evidence>
<gene>
    <name evidence="2" type="ORF">DFH08DRAFT_1089133</name>
</gene>
<proteinExistence type="predicted"/>
<feature type="domain" description="DUF6699" evidence="1">
    <location>
        <begin position="182"/>
        <end position="326"/>
    </location>
</feature>
<dbReference type="Proteomes" id="UP001218218">
    <property type="component" value="Unassembled WGS sequence"/>
</dbReference>
<dbReference type="AlphaFoldDB" id="A0AAD6Z2I2"/>
<protein>
    <recommendedName>
        <fullName evidence="1">DUF6699 domain-containing protein</fullName>
    </recommendedName>
</protein>
<organism evidence="2 3">
    <name type="scientific">Mycena albidolilacea</name>
    <dbReference type="NCBI Taxonomy" id="1033008"/>
    <lineage>
        <taxon>Eukaryota</taxon>
        <taxon>Fungi</taxon>
        <taxon>Dikarya</taxon>
        <taxon>Basidiomycota</taxon>
        <taxon>Agaricomycotina</taxon>
        <taxon>Agaricomycetes</taxon>
        <taxon>Agaricomycetidae</taxon>
        <taxon>Agaricales</taxon>
        <taxon>Marasmiineae</taxon>
        <taxon>Mycenaceae</taxon>
        <taxon>Mycena</taxon>
    </lineage>
</organism>
<evidence type="ECO:0000313" key="2">
    <source>
        <dbReference type="EMBL" id="KAJ7304877.1"/>
    </source>
</evidence>
<reference evidence="2" key="1">
    <citation type="submission" date="2023-03" db="EMBL/GenBank/DDBJ databases">
        <title>Massive genome expansion in bonnet fungi (Mycena s.s.) driven by repeated elements and novel gene families across ecological guilds.</title>
        <authorList>
            <consortium name="Lawrence Berkeley National Laboratory"/>
            <person name="Harder C.B."/>
            <person name="Miyauchi S."/>
            <person name="Viragh M."/>
            <person name="Kuo A."/>
            <person name="Thoen E."/>
            <person name="Andreopoulos B."/>
            <person name="Lu D."/>
            <person name="Skrede I."/>
            <person name="Drula E."/>
            <person name="Henrissat B."/>
            <person name="Morin E."/>
            <person name="Kohler A."/>
            <person name="Barry K."/>
            <person name="LaButti K."/>
            <person name="Morin E."/>
            <person name="Salamov A."/>
            <person name="Lipzen A."/>
            <person name="Mereny Z."/>
            <person name="Hegedus B."/>
            <person name="Baldrian P."/>
            <person name="Stursova M."/>
            <person name="Weitz H."/>
            <person name="Taylor A."/>
            <person name="Grigoriev I.V."/>
            <person name="Nagy L.G."/>
            <person name="Martin F."/>
            <person name="Kauserud H."/>
        </authorList>
    </citation>
    <scope>NUCLEOTIDE SEQUENCE</scope>
    <source>
        <strain evidence="2">CBHHK002</strain>
    </source>
</reference>
<sequence>MVDVENKAIDDVTNQVTITFDGRRVLVLLLASCIVLVSRGRDLVVIFPVATIVDIWKDPPSSTTSPGIGLRLQPILLPQTVRIAFASTNAQADDTAAVPWHPTIPTGPPPQDTFPVIGPPPRRRRVQFVDDNLPPLAPAPPLPQAQPWSAAHAAPISLPSPQAWPTMIHPELCAPRGVHPFLDWDLTQFPSTAQLRSATHASPAAAALDSPALYPPAALLTLSYADTPLLAAYEACWGPIVACAQGAHALTVGDVLDAIHAYFAVPLSPADRAELSAHAWGVVSDAYRRRVGGGAGGRSPNLRAYDERRGAVRADVLNGATKFAGVLPRGRGYVQLMLSAY</sequence>
<accession>A0AAD6Z2I2</accession>
<comment type="caution">
    <text evidence="2">The sequence shown here is derived from an EMBL/GenBank/DDBJ whole genome shotgun (WGS) entry which is preliminary data.</text>
</comment>
<name>A0AAD6Z2I2_9AGAR</name>
<keyword evidence="3" id="KW-1185">Reference proteome</keyword>
<dbReference type="Pfam" id="PF20415">
    <property type="entry name" value="DUF6699"/>
    <property type="match status" value="1"/>
</dbReference>